<keyword evidence="5" id="KW-1133">Transmembrane helix</keyword>
<evidence type="ECO:0000256" key="4">
    <source>
        <dbReference type="SAM" id="MobiDB-lite"/>
    </source>
</evidence>
<dbReference type="Pfam" id="PF13180">
    <property type="entry name" value="PDZ_2"/>
    <property type="match status" value="1"/>
</dbReference>
<keyword evidence="5" id="KW-0812">Transmembrane</keyword>
<keyword evidence="3" id="KW-0378">Hydrolase</keyword>
<sequence length="575" mass="58393">MNDEKMPSNDPVAGRQGDATEELPSDAQLNSTNPSQSQDSLVQQDSGATPKRPEVSQRPVIINYGANAVGSVHDDGVENADGAEGKDNAEGTDNAANAQSPMPVTPQTNVPTDEHSPTKEAGTESLPQNENITATEQLGVASAQATSAQSEPEQPAFSQATPASSAPTQPVPMQQAPTQANPSLGTAWMYAPNTEAPEDSKKGKKKSRPGWAALIAVGVVAALAGGGLGVGAMTLRYDGSRPVSVSEGKPNIKPVVDAHADAPDWGAVAKTVGPAVVAINVDSRQGEAAGSGVIFDKAGHILTNNHVVAGAEKITVTLSDGRVIEAKTAGTDPATDLAVLTLATVPQDITVAAMGDSSQVKVGDPVAAIGNPLGLSSTMTTGIVSALNRPVQTAGANQQTGERTRVVTNAIQIDAAVNPGNSGGPIFDAQGRVIGIASSIASISGGGAQAGSIGLGFAIPINLAENIAKQLVEKGVAEHAFLGVSIVDGIAQYKGMSKLGAEVKSVEDGTPAAAAHIQVGDVITAVNGNPVTSAASLTGYTRQHRSGEKVTLTFERNGELQETDVTLATRQDTQK</sequence>
<dbReference type="Proteomes" id="UP000293036">
    <property type="component" value="Unassembled WGS sequence"/>
</dbReference>
<feature type="compositionally biased region" description="Polar residues" evidence="4">
    <location>
        <begin position="143"/>
        <end position="184"/>
    </location>
</feature>
<protein>
    <submittedName>
        <fullName evidence="7">PDZ domain-containing protein</fullName>
    </submittedName>
</protein>
<organism evidence="7 8">
    <name type="scientific">Arcanobacterium bovis</name>
    <dbReference type="NCBI Taxonomy" id="2529275"/>
    <lineage>
        <taxon>Bacteria</taxon>
        <taxon>Bacillati</taxon>
        <taxon>Actinomycetota</taxon>
        <taxon>Actinomycetes</taxon>
        <taxon>Actinomycetales</taxon>
        <taxon>Actinomycetaceae</taxon>
        <taxon>Arcanobacterium</taxon>
    </lineage>
</organism>
<dbReference type="PROSITE" id="PS50106">
    <property type="entry name" value="PDZ"/>
    <property type="match status" value="1"/>
</dbReference>
<keyword evidence="2" id="KW-0645">Protease</keyword>
<dbReference type="EMBL" id="SJDT01000004">
    <property type="protein sequence ID" value="TBW21519.1"/>
    <property type="molecule type" value="Genomic_DNA"/>
</dbReference>
<dbReference type="OrthoDB" id="9758917at2"/>
<proteinExistence type="inferred from homology"/>
<dbReference type="SUPFAM" id="SSF50156">
    <property type="entry name" value="PDZ domain-like"/>
    <property type="match status" value="1"/>
</dbReference>
<dbReference type="Gene3D" id="2.30.42.10">
    <property type="match status" value="1"/>
</dbReference>
<dbReference type="PANTHER" id="PTHR43343">
    <property type="entry name" value="PEPTIDASE S12"/>
    <property type="match status" value="1"/>
</dbReference>
<dbReference type="InterPro" id="IPR043504">
    <property type="entry name" value="Peptidase_S1_PA_chymotrypsin"/>
</dbReference>
<dbReference type="InterPro" id="IPR001940">
    <property type="entry name" value="Peptidase_S1C"/>
</dbReference>
<keyword evidence="8" id="KW-1185">Reference proteome</keyword>
<dbReference type="Pfam" id="PF13365">
    <property type="entry name" value="Trypsin_2"/>
    <property type="match status" value="1"/>
</dbReference>
<keyword evidence="5" id="KW-0472">Membrane</keyword>
<dbReference type="SMART" id="SM00228">
    <property type="entry name" value="PDZ"/>
    <property type="match status" value="1"/>
</dbReference>
<evidence type="ECO:0000256" key="5">
    <source>
        <dbReference type="SAM" id="Phobius"/>
    </source>
</evidence>
<feature type="region of interest" description="Disordered" evidence="4">
    <location>
        <begin position="1"/>
        <end position="129"/>
    </location>
</feature>
<evidence type="ECO:0000313" key="7">
    <source>
        <dbReference type="EMBL" id="TBW21519.1"/>
    </source>
</evidence>
<dbReference type="InterPro" id="IPR051201">
    <property type="entry name" value="Chloro_Bact_Ser_Proteases"/>
</dbReference>
<evidence type="ECO:0000256" key="3">
    <source>
        <dbReference type="ARBA" id="ARBA00022801"/>
    </source>
</evidence>
<comment type="similarity">
    <text evidence="1">Belongs to the peptidase S1C family.</text>
</comment>
<evidence type="ECO:0000313" key="8">
    <source>
        <dbReference type="Proteomes" id="UP000293036"/>
    </source>
</evidence>
<feature type="transmembrane region" description="Helical" evidence="5">
    <location>
        <begin position="211"/>
        <end position="235"/>
    </location>
</feature>
<dbReference type="AlphaFoldDB" id="A0A4Q9UZR0"/>
<dbReference type="InterPro" id="IPR009003">
    <property type="entry name" value="Peptidase_S1_PA"/>
</dbReference>
<feature type="compositionally biased region" description="Low complexity" evidence="4">
    <location>
        <begin position="35"/>
        <end position="46"/>
    </location>
</feature>
<evidence type="ECO:0000259" key="6">
    <source>
        <dbReference type="PROSITE" id="PS50106"/>
    </source>
</evidence>
<reference evidence="7 8" key="1">
    <citation type="submission" date="2019-02" db="EMBL/GenBank/DDBJ databases">
        <title>Arcanobacterium bovis sp. nov., isolated from the milk of a cow with mastitis.</title>
        <authorList>
            <person name="Sammra O."/>
            <person name="Foster G."/>
            <person name="Hassan A."/>
            <person name="Alssahen M."/>
            <person name="Laemmler C."/>
            <person name="Borowiak M."/>
            <person name="Malorny B."/>
            <person name="Abdulmawjood A."/>
        </authorList>
    </citation>
    <scope>NUCLEOTIDE SEQUENCE [LARGE SCALE GENOMIC DNA]</scope>
    <source>
        <strain evidence="7 8">C605018/01/1</strain>
    </source>
</reference>
<feature type="compositionally biased region" description="Polar residues" evidence="4">
    <location>
        <begin position="94"/>
        <end position="111"/>
    </location>
</feature>
<dbReference type="Gene3D" id="2.40.10.10">
    <property type="entry name" value="Trypsin-like serine proteases"/>
    <property type="match status" value="2"/>
</dbReference>
<dbReference type="SUPFAM" id="SSF50494">
    <property type="entry name" value="Trypsin-like serine proteases"/>
    <property type="match status" value="1"/>
</dbReference>
<feature type="domain" description="PDZ" evidence="6">
    <location>
        <begin position="466"/>
        <end position="558"/>
    </location>
</feature>
<dbReference type="InterPro" id="IPR036034">
    <property type="entry name" value="PDZ_sf"/>
</dbReference>
<dbReference type="RefSeq" id="WP_131281360.1">
    <property type="nucleotide sequence ID" value="NZ_JBHSLR010000006.1"/>
</dbReference>
<dbReference type="GO" id="GO:0004252">
    <property type="term" value="F:serine-type endopeptidase activity"/>
    <property type="evidence" value="ECO:0007669"/>
    <property type="project" value="InterPro"/>
</dbReference>
<dbReference type="InterPro" id="IPR001478">
    <property type="entry name" value="PDZ"/>
</dbReference>
<evidence type="ECO:0000256" key="1">
    <source>
        <dbReference type="ARBA" id="ARBA00010541"/>
    </source>
</evidence>
<dbReference type="GO" id="GO:0006508">
    <property type="term" value="P:proteolysis"/>
    <property type="evidence" value="ECO:0007669"/>
    <property type="project" value="UniProtKB-KW"/>
</dbReference>
<evidence type="ECO:0000256" key="2">
    <source>
        <dbReference type="ARBA" id="ARBA00022670"/>
    </source>
</evidence>
<feature type="region of interest" description="Disordered" evidence="4">
    <location>
        <begin position="141"/>
        <end position="186"/>
    </location>
</feature>
<feature type="compositionally biased region" description="Basic and acidic residues" evidence="4">
    <location>
        <begin position="112"/>
        <end position="122"/>
    </location>
</feature>
<accession>A0A4Q9UZR0</accession>
<name>A0A4Q9UZR0_9ACTO</name>
<comment type="caution">
    <text evidence="7">The sequence shown here is derived from an EMBL/GenBank/DDBJ whole genome shotgun (WGS) entry which is preliminary data.</text>
</comment>
<dbReference type="PANTHER" id="PTHR43343:SF3">
    <property type="entry name" value="PROTEASE DO-LIKE 8, CHLOROPLASTIC"/>
    <property type="match status" value="1"/>
</dbReference>
<gene>
    <name evidence="7" type="ORF">EZJ44_06150</name>
</gene>
<dbReference type="PRINTS" id="PR00834">
    <property type="entry name" value="PROTEASES2C"/>
</dbReference>